<reference evidence="1 2" key="1">
    <citation type="submission" date="2018-05" db="EMBL/GenBank/DDBJ databases">
        <title>Complete genome sequence of Arcticibacterium luteifluviistationis SM1504T, a cytophagaceae bacterium isolated from Arctic surface seawater.</title>
        <authorList>
            <person name="Li Y."/>
            <person name="Qin Q.-L."/>
        </authorList>
    </citation>
    <scope>NUCLEOTIDE SEQUENCE [LARGE SCALE GENOMIC DNA]</scope>
    <source>
        <strain evidence="1 2">SM1504</strain>
    </source>
</reference>
<dbReference type="Proteomes" id="UP000249873">
    <property type="component" value="Chromosome"/>
</dbReference>
<protein>
    <submittedName>
        <fullName evidence="1">Uncharacterized protein</fullName>
    </submittedName>
</protein>
<name>A0A2Z4G9Z3_9BACT</name>
<dbReference type="AlphaFoldDB" id="A0A2Z4G9Z3"/>
<evidence type="ECO:0000313" key="2">
    <source>
        <dbReference type="Proteomes" id="UP000249873"/>
    </source>
</evidence>
<dbReference type="KEGG" id="als:DJ013_07520"/>
<sequence length="76" mass="8765">MNTNGSCHFCTTVKNDVRVKLIEGSKAVSYKRNFFGIAFNEFTRRIWSDDMTISALVLNRFHVSEFHLMNEAVVGY</sequence>
<organism evidence="1 2">
    <name type="scientific">Arcticibacterium luteifluviistationis</name>
    <dbReference type="NCBI Taxonomy" id="1784714"/>
    <lineage>
        <taxon>Bacteria</taxon>
        <taxon>Pseudomonadati</taxon>
        <taxon>Bacteroidota</taxon>
        <taxon>Cytophagia</taxon>
        <taxon>Cytophagales</taxon>
        <taxon>Leadbetterellaceae</taxon>
        <taxon>Arcticibacterium</taxon>
    </lineage>
</organism>
<keyword evidence="2" id="KW-1185">Reference proteome</keyword>
<proteinExistence type="predicted"/>
<accession>A0A2Z4G9Z3</accession>
<gene>
    <name evidence="1" type="ORF">DJ013_07520</name>
</gene>
<evidence type="ECO:0000313" key="1">
    <source>
        <dbReference type="EMBL" id="AWV98027.1"/>
    </source>
</evidence>
<dbReference type="EMBL" id="CP029480">
    <property type="protein sequence ID" value="AWV98027.1"/>
    <property type="molecule type" value="Genomic_DNA"/>
</dbReference>